<evidence type="ECO:0000313" key="2">
    <source>
        <dbReference type="EMBL" id="VCU10560.1"/>
    </source>
</evidence>
<organism evidence="2 3">
    <name type="scientific">Rhodoplanes serenus</name>
    <dbReference type="NCBI Taxonomy" id="200615"/>
    <lineage>
        <taxon>Bacteria</taxon>
        <taxon>Pseudomonadati</taxon>
        <taxon>Pseudomonadota</taxon>
        <taxon>Alphaproteobacteria</taxon>
        <taxon>Hyphomicrobiales</taxon>
        <taxon>Nitrobacteraceae</taxon>
        <taxon>Rhodoplanes</taxon>
    </lineage>
</organism>
<dbReference type="GO" id="GO:0003677">
    <property type="term" value="F:DNA binding"/>
    <property type="evidence" value="ECO:0007669"/>
    <property type="project" value="InterPro"/>
</dbReference>
<dbReference type="SUPFAM" id="SSF46955">
    <property type="entry name" value="Putative DNA-binding domain"/>
    <property type="match status" value="1"/>
</dbReference>
<dbReference type="RefSeq" id="WP_129610655.1">
    <property type="nucleotide sequence ID" value="NZ_UWOC01000172.1"/>
</dbReference>
<dbReference type="InterPro" id="IPR009061">
    <property type="entry name" value="DNA-bd_dom_put_sf"/>
</dbReference>
<dbReference type="AlphaFoldDB" id="A0A3S4B358"/>
<sequence length="140" mass="15041">MSGTLVTVEQAAEQLKLHPKTVIRYIRQGRLPATRIGKAYRIERARLDEFAGVTSGHTDAGRAVRTTCIVDIPHTTREDAARITTVLNAAAMTGDAATSPLQIDTAFDPLAGSLKVVLIGSPSDAARLLDMLHLLLDSRP</sequence>
<dbReference type="OrthoDB" id="9805928at2"/>
<evidence type="ECO:0000259" key="1">
    <source>
        <dbReference type="Pfam" id="PF12728"/>
    </source>
</evidence>
<dbReference type="InterPro" id="IPR010093">
    <property type="entry name" value="SinI_DNA-bd"/>
</dbReference>
<feature type="domain" description="Helix-turn-helix" evidence="1">
    <location>
        <begin position="5"/>
        <end position="51"/>
    </location>
</feature>
<keyword evidence="3" id="KW-1185">Reference proteome</keyword>
<dbReference type="Pfam" id="PF12728">
    <property type="entry name" value="HTH_17"/>
    <property type="match status" value="1"/>
</dbReference>
<evidence type="ECO:0000313" key="3">
    <source>
        <dbReference type="Proteomes" id="UP000289200"/>
    </source>
</evidence>
<gene>
    <name evidence="2" type="ORF">RHODGE_RHODGE_03759</name>
</gene>
<protein>
    <recommendedName>
        <fullName evidence="1">Helix-turn-helix domain-containing protein</fullName>
    </recommendedName>
</protein>
<dbReference type="InterPro" id="IPR041657">
    <property type="entry name" value="HTH_17"/>
</dbReference>
<proteinExistence type="predicted"/>
<name>A0A3S4B358_9BRAD</name>
<dbReference type="Proteomes" id="UP000289200">
    <property type="component" value="Unassembled WGS sequence"/>
</dbReference>
<comment type="caution">
    <text evidence="2">The sequence shown here is derived from an EMBL/GenBank/DDBJ whole genome shotgun (WGS) entry which is preliminary data.</text>
</comment>
<dbReference type="NCBIfam" id="TIGR01764">
    <property type="entry name" value="excise"/>
    <property type="match status" value="1"/>
</dbReference>
<accession>A0A3S4B358</accession>
<dbReference type="EMBL" id="UWOC01000172">
    <property type="protein sequence ID" value="VCU10560.1"/>
    <property type="molecule type" value="Genomic_DNA"/>
</dbReference>
<reference evidence="3" key="1">
    <citation type="submission" date="2018-10" db="EMBL/GenBank/DDBJ databases">
        <authorList>
            <person name="Peiro R."/>
            <person name="Begona"/>
            <person name="Cbmso G."/>
            <person name="Lopez M."/>
            <person name="Gonzalez S."/>
            <person name="Sacristan E."/>
            <person name="Castillo E."/>
        </authorList>
    </citation>
    <scope>NUCLEOTIDE SEQUENCE [LARGE SCALE GENOMIC DNA]</scope>
</reference>